<accession>A0A0C9N6S8</accession>
<dbReference type="Proteomes" id="UP000032025">
    <property type="component" value="Unassembled WGS sequence"/>
</dbReference>
<name>A0A0C9N6S8_SPHPI</name>
<evidence type="ECO:0000313" key="3">
    <source>
        <dbReference type="Proteomes" id="UP000032025"/>
    </source>
</evidence>
<organism evidence="2 3">
    <name type="scientific">Sphingomonas paucimobilis NBRC 13935</name>
    <dbReference type="NCBI Taxonomy" id="1219050"/>
    <lineage>
        <taxon>Bacteria</taxon>
        <taxon>Pseudomonadati</taxon>
        <taxon>Pseudomonadota</taxon>
        <taxon>Alphaproteobacteria</taxon>
        <taxon>Sphingomonadales</taxon>
        <taxon>Sphingomonadaceae</taxon>
        <taxon>Sphingomonas</taxon>
    </lineage>
</organism>
<keyword evidence="3" id="KW-1185">Reference proteome</keyword>
<dbReference type="RefSeq" id="WP_007404700.1">
    <property type="nucleotide sequence ID" value="NZ_BBJS01000052.1"/>
</dbReference>
<comment type="caution">
    <text evidence="2">The sequence shown here is derived from an EMBL/GenBank/DDBJ whole genome shotgun (WGS) entry which is preliminary data.</text>
</comment>
<protein>
    <submittedName>
        <fullName evidence="2">DNA, contig: SP652</fullName>
    </submittedName>
</protein>
<dbReference type="AlphaFoldDB" id="A0A0C9N6S8"/>
<dbReference type="GeneID" id="78528453"/>
<evidence type="ECO:0000313" key="2">
    <source>
        <dbReference type="EMBL" id="GAN15199.1"/>
    </source>
</evidence>
<feature type="region of interest" description="Disordered" evidence="1">
    <location>
        <begin position="1"/>
        <end position="95"/>
    </location>
</feature>
<dbReference type="EMBL" id="BBJS01000052">
    <property type="protein sequence ID" value="GAN15199.1"/>
    <property type="molecule type" value="Genomic_DNA"/>
</dbReference>
<feature type="compositionally biased region" description="Acidic residues" evidence="1">
    <location>
        <begin position="54"/>
        <end position="69"/>
    </location>
</feature>
<gene>
    <name evidence="2" type="ORF">SP6_52_00060</name>
</gene>
<reference evidence="2 3" key="1">
    <citation type="submission" date="2014-08" db="EMBL/GenBank/DDBJ databases">
        <title>Whole genome shotgun sequence of Sphingomonas paucimobilis NBRC 13935.</title>
        <authorList>
            <person name="Hosoyama A."/>
            <person name="Hashimoto M."/>
            <person name="Hosoyama Y."/>
            <person name="Noguchi M."/>
            <person name="Uohara A."/>
            <person name="Ohji S."/>
            <person name="Katano-Makiyama Y."/>
            <person name="Ichikawa N."/>
            <person name="Kimura A."/>
            <person name="Yamazoe A."/>
            <person name="Fujita N."/>
        </authorList>
    </citation>
    <scope>NUCLEOTIDE SEQUENCE [LARGE SCALE GENOMIC DNA]</scope>
    <source>
        <strain evidence="2 3">NBRC 13935</strain>
    </source>
</reference>
<feature type="compositionally biased region" description="Basic and acidic residues" evidence="1">
    <location>
        <begin position="1"/>
        <end position="10"/>
    </location>
</feature>
<proteinExistence type="predicted"/>
<evidence type="ECO:0000256" key="1">
    <source>
        <dbReference type="SAM" id="MobiDB-lite"/>
    </source>
</evidence>
<sequence length="95" mass="10110">MNDSIDDRALDSVSVAPGGAKAEEGNRPDQPSRQPEQDAGQDDKIAGELQSNPDDIEAQLDESLDETMDASDPPSITQPGRDGPAPSSGYREDDR</sequence>